<keyword evidence="1" id="KW-1133">Transmembrane helix</keyword>
<name>A0A9X1NE50_9ACTN</name>
<evidence type="ECO:0000313" key="2">
    <source>
        <dbReference type="EMBL" id="MCD5313312.1"/>
    </source>
</evidence>
<keyword evidence="3" id="KW-1185">Reference proteome</keyword>
<accession>A0A9X1NE50</accession>
<gene>
    <name evidence="2" type="ORF">LR394_20600</name>
</gene>
<organism evidence="2 3">
    <name type="scientific">Kineosporia babensis</name>
    <dbReference type="NCBI Taxonomy" id="499548"/>
    <lineage>
        <taxon>Bacteria</taxon>
        <taxon>Bacillati</taxon>
        <taxon>Actinomycetota</taxon>
        <taxon>Actinomycetes</taxon>
        <taxon>Kineosporiales</taxon>
        <taxon>Kineosporiaceae</taxon>
        <taxon>Kineosporia</taxon>
    </lineage>
</organism>
<evidence type="ECO:0000313" key="3">
    <source>
        <dbReference type="Proteomes" id="UP001138997"/>
    </source>
</evidence>
<feature type="transmembrane region" description="Helical" evidence="1">
    <location>
        <begin position="55"/>
        <end position="76"/>
    </location>
</feature>
<comment type="caution">
    <text evidence="2">The sequence shown here is derived from an EMBL/GenBank/DDBJ whole genome shotgun (WGS) entry which is preliminary data.</text>
</comment>
<keyword evidence="1" id="KW-0812">Transmembrane</keyword>
<reference evidence="2" key="1">
    <citation type="submission" date="2021-11" db="EMBL/GenBank/DDBJ databases">
        <title>Streptomyces corallinus and Kineosporia corallina sp. nov., two new coral-derived marine actinobacteria.</title>
        <authorList>
            <person name="Buangrab K."/>
            <person name="Sutthacheep M."/>
            <person name="Yeemin T."/>
            <person name="Harunari E."/>
            <person name="Igarashi Y."/>
            <person name="Sripreechasak P."/>
            <person name="Kanchanasin P."/>
            <person name="Tanasupawat S."/>
            <person name="Phongsopitanun W."/>
        </authorList>
    </citation>
    <scope>NUCLEOTIDE SEQUENCE</scope>
    <source>
        <strain evidence="2">JCM 31032</strain>
    </source>
</reference>
<sequence length="148" mass="16967">MPESPQPAESDLHSLVQRMEQLRKDFHQQLVEPRQYWQLHYGPVRIRRRLSSRTVTSTFLSFWLLTLAAGLAAIFFDSTQELGIALVVAAVFTAGSFLIQLWTAQIEVEHSLYSQLSDARQREMLETYAKEMNAIAARIAALDPQYEL</sequence>
<feature type="transmembrane region" description="Helical" evidence="1">
    <location>
        <begin position="82"/>
        <end position="102"/>
    </location>
</feature>
<dbReference type="Proteomes" id="UP001138997">
    <property type="component" value="Unassembled WGS sequence"/>
</dbReference>
<dbReference type="AlphaFoldDB" id="A0A9X1NE50"/>
<dbReference type="EMBL" id="JAJOMB010000011">
    <property type="protein sequence ID" value="MCD5313312.1"/>
    <property type="molecule type" value="Genomic_DNA"/>
</dbReference>
<evidence type="ECO:0000256" key="1">
    <source>
        <dbReference type="SAM" id="Phobius"/>
    </source>
</evidence>
<protein>
    <submittedName>
        <fullName evidence="2">Uncharacterized protein</fullName>
    </submittedName>
</protein>
<proteinExistence type="predicted"/>
<dbReference type="RefSeq" id="WP_231444389.1">
    <property type="nucleotide sequence ID" value="NZ_JAJOMB010000011.1"/>
</dbReference>
<keyword evidence="1" id="KW-0472">Membrane</keyword>